<organism evidence="6 7">
    <name type="scientific">Phaeovibrio sulfidiphilus</name>
    <dbReference type="NCBI Taxonomy" id="1220600"/>
    <lineage>
        <taxon>Bacteria</taxon>
        <taxon>Pseudomonadati</taxon>
        <taxon>Pseudomonadota</taxon>
        <taxon>Alphaproteobacteria</taxon>
        <taxon>Rhodospirillales</taxon>
        <taxon>Rhodospirillaceae</taxon>
        <taxon>Phaeovibrio</taxon>
    </lineage>
</organism>
<comment type="caution">
    <text evidence="6">The sequence shown here is derived from an EMBL/GenBank/DDBJ whole genome shotgun (WGS) entry which is preliminary data.</text>
</comment>
<name>A0A8J7CCW4_9PROT</name>
<dbReference type="InterPro" id="IPR045540">
    <property type="entry name" value="YegS/DAGK_C"/>
</dbReference>
<dbReference type="SMART" id="SM00046">
    <property type="entry name" value="DAGKc"/>
    <property type="match status" value="1"/>
</dbReference>
<evidence type="ECO:0000256" key="1">
    <source>
        <dbReference type="ARBA" id="ARBA00022679"/>
    </source>
</evidence>
<dbReference type="GO" id="GO:0005524">
    <property type="term" value="F:ATP binding"/>
    <property type="evidence" value="ECO:0007669"/>
    <property type="project" value="UniProtKB-KW"/>
</dbReference>
<evidence type="ECO:0000313" key="6">
    <source>
        <dbReference type="EMBL" id="MBE1236244.1"/>
    </source>
</evidence>
<evidence type="ECO:0000313" key="7">
    <source>
        <dbReference type="Proteomes" id="UP000631034"/>
    </source>
</evidence>
<accession>A0A8J7CCW4</accession>
<gene>
    <name evidence="6" type="ORF">IHV25_01055</name>
</gene>
<dbReference type="PANTHER" id="PTHR12358">
    <property type="entry name" value="SPHINGOSINE KINASE"/>
    <property type="match status" value="1"/>
</dbReference>
<dbReference type="InterPro" id="IPR001206">
    <property type="entry name" value="Diacylglycerol_kinase_cat_dom"/>
</dbReference>
<keyword evidence="1" id="KW-0808">Transferase</keyword>
<evidence type="ECO:0000259" key="5">
    <source>
        <dbReference type="PROSITE" id="PS50146"/>
    </source>
</evidence>
<dbReference type="GO" id="GO:0005886">
    <property type="term" value="C:plasma membrane"/>
    <property type="evidence" value="ECO:0007669"/>
    <property type="project" value="TreeGrafter"/>
</dbReference>
<dbReference type="GO" id="GO:0016301">
    <property type="term" value="F:kinase activity"/>
    <property type="evidence" value="ECO:0007669"/>
    <property type="project" value="UniProtKB-KW"/>
</dbReference>
<dbReference type="InterPro" id="IPR050187">
    <property type="entry name" value="Lipid_Phosphate_FormReg"/>
</dbReference>
<evidence type="ECO:0000256" key="4">
    <source>
        <dbReference type="ARBA" id="ARBA00022840"/>
    </source>
</evidence>
<dbReference type="InterPro" id="IPR016064">
    <property type="entry name" value="NAD/diacylglycerol_kinase_sf"/>
</dbReference>
<dbReference type="Gene3D" id="2.60.200.40">
    <property type="match status" value="1"/>
</dbReference>
<dbReference type="EMBL" id="JACZHT010000001">
    <property type="protein sequence ID" value="MBE1236244.1"/>
    <property type="molecule type" value="Genomic_DNA"/>
</dbReference>
<keyword evidence="7" id="KW-1185">Reference proteome</keyword>
<dbReference type="SUPFAM" id="SSF111331">
    <property type="entry name" value="NAD kinase/diacylglycerol kinase-like"/>
    <property type="match status" value="1"/>
</dbReference>
<keyword evidence="3 6" id="KW-0418">Kinase</keyword>
<keyword evidence="4" id="KW-0067">ATP-binding</keyword>
<dbReference type="PROSITE" id="PS50146">
    <property type="entry name" value="DAGK"/>
    <property type="match status" value="1"/>
</dbReference>
<proteinExistence type="predicted"/>
<evidence type="ECO:0000256" key="3">
    <source>
        <dbReference type="ARBA" id="ARBA00022777"/>
    </source>
</evidence>
<feature type="domain" description="DAGKc" evidence="5">
    <location>
        <begin position="18"/>
        <end position="151"/>
    </location>
</feature>
<dbReference type="AlphaFoldDB" id="A0A8J7CCW4"/>
<dbReference type="RefSeq" id="WP_192533113.1">
    <property type="nucleotide sequence ID" value="NZ_JACZHT010000001.1"/>
</dbReference>
<dbReference type="Pfam" id="PF19279">
    <property type="entry name" value="YegS_C"/>
    <property type="match status" value="1"/>
</dbReference>
<dbReference type="Pfam" id="PF00781">
    <property type="entry name" value="DAGK_cat"/>
    <property type="match status" value="1"/>
</dbReference>
<dbReference type="Proteomes" id="UP000631034">
    <property type="component" value="Unassembled WGS sequence"/>
</dbReference>
<dbReference type="Gene3D" id="3.40.50.10330">
    <property type="entry name" value="Probable inorganic polyphosphate/atp-NAD kinase, domain 1"/>
    <property type="match status" value="1"/>
</dbReference>
<dbReference type="PANTHER" id="PTHR12358:SF106">
    <property type="entry name" value="LIPID KINASE YEGS"/>
    <property type="match status" value="1"/>
</dbReference>
<evidence type="ECO:0000256" key="2">
    <source>
        <dbReference type="ARBA" id="ARBA00022741"/>
    </source>
</evidence>
<protein>
    <submittedName>
        <fullName evidence="6">Diacylglycerol kinase family lipid kinase</fullName>
    </submittedName>
</protein>
<keyword evidence="2" id="KW-0547">Nucleotide-binding</keyword>
<dbReference type="InterPro" id="IPR017438">
    <property type="entry name" value="ATP-NAD_kinase_N"/>
</dbReference>
<sequence length="336" mass="34696">MECCSDARDPGACAGASGSPRRLLVIANPTAGTARKAILRRVLDDVRALGATADVRYTECAGDGVRLAGAAAREGRYDVIVAAGGDGTVNEVANGLARAGCPGVALGILPLGTANVLAIEAGIPRDPAGAARILVQGVERPLYLGVARCAPPDSAGHSGEARRFVMMAGVGFDAHVVGTVSPSLKRVGGKLAYVWSALRGAFTYGFPLCSLEIETPQGDWQRFRAASAVFCKGRHYGGAFVVAPGADLSRPELEVLILERPGPLNCLRYAWGLALGRLDRFPDVRIVSARSVRLHGLEREGAQIDGDACPGALSGVSVDPVPLRLVVPAAGGSRTG</sequence>
<reference evidence="6" key="1">
    <citation type="submission" date="2020-10" db="EMBL/GenBank/DDBJ databases">
        <title>Genome sequence of the unusual species of purple photosynthetic bacteria, Phaeovibrio sulfidiphilus DSM 23193, type strain.</title>
        <authorList>
            <person name="Kyndt J.A."/>
            <person name="Meyer T.E."/>
        </authorList>
    </citation>
    <scope>NUCLEOTIDE SEQUENCE</scope>
    <source>
        <strain evidence="6">DSM 23193</strain>
    </source>
</reference>